<protein>
    <submittedName>
        <fullName evidence="1">Uncharacterized protein</fullName>
    </submittedName>
</protein>
<evidence type="ECO:0000313" key="1">
    <source>
        <dbReference type="EMBL" id="PYI09268.1"/>
    </source>
</evidence>
<gene>
    <name evidence="1" type="ORF">BO78DRAFT_415818</name>
</gene>
<dbReference type="OrthoDB" id="4502630at2759"/>
<dbReference type="EMBL" id="KZ826328">
    <property type="protein sequence ID" value="PYI09268.1"/>
    <property type="molecule type" value="Genomic_DNA"/>
</dbReference>
<sequence length="204" mass="23741">MFLVKDCISRSFTNPFRYLVLDPNTEPGTLEGIQTGPTEFGKQLHTLHQNIHQTGQGFIHPWRLWTARFSNPMASIYDPHEEKTSDFSKQMRSHRARMVDIMFQQVSTDDELYEKAVQLSIDISTHVEYLEFRTLKDIEPMFHRSSEDIRASTWHHLKSDDGLDGHRILAMNFPVVYVGDDMCHTPYKKKPLVKGIVFVESDKD</sequence>
<evidence type="ECO:0000313" key="2">
    <source>
        <dbReference type="Proteomes" id="UP000248423"/>
    </source>
</evidence>
<reference evidence="1 2" key="1">
    <citation type="submission" date="2018-02" db="EMBL/GenBank/DDBJ databases">
        <title>The genomes of Aspergillus section Nigri reveals drivers in fungal speciation.</title>
        <authorList>
            <consortium name="DOE Joint Genome Institute"/>
            <person name="Vesth T.C."/>
            <person name="Nybo J."/>
            <person name="Theobald S."/>
            <person name="Brandl J."/>
            <person name="Frisvad J.C."/>
            <person name="Nielsen K.F."/>
            <person name="Lyhne E.K."/>
            <person name="Kogle M.E."/>
            <person name="Kuo A."/>
            <person name="Riley R."/>
            <person name="Clum A."/>
            <person name="Nolan M."/>
            <person name="Lipzen A."/>
            <person name="Salamov A."/>
            <person name="Henrissat B."/>
            <person name="Wiebenga A."/>
            <person name="De vries R.P."/>
            <person name="Grigoriev I.V."/>
            <person name="Mortensen U.H."/>
            <person name="Andersen M.R."/>
            <person name="Baker S.E."/>
        </authorList>
    </citation>
    <scope>NUCLEOTIDE SEQUENCE [LARGE SCALE GENOMIC DNA]</scope>
    <source>
        <strain evidence="1 2">CBS 121057</strain>
    </source>
</reference>
<proteinExistence type="predicted"/>
<dbReference type="Proteomes" id="UP000248423">
    <property type="component" value="Unassembled WGS sequence"/>
</dbReference>
<dbReference type="AlphaFoldDB" id="A0A319EQU4"/>
<keyword evidence="2" id="KW-1185">Reference proteome</keyword>
<organism evidence="1 2">
    <name type="scientific">Aspergillus sclerotiicarbonarius (strain CBS 121057 / IBT 28362)</name>
    <dbReference type="NCBI Taxonomy" id="1448318"/>
    <lineage>
        <taxon>Eukaryota</taxon>
        <taxon>Fungi</taxon>
        <taxon>Dikarya</taxon>
        <taxon>Ascomycota</taxon>
        <taxon>Pezizomycotina</taxon>
        <taxon>Eurotiomycetes</taxon>
        <taxon>Eurotiomycetidae</taxon>
        <taxon>Eurotiales</taxon>
        <taxon>Aspergillaceae</taxon>
        <taxon>Aspergillus</taxon>
        <taxon>Aspergillus subgen. Circumdati</taxon>
    </lineage>
</organism>
<name>A0A319EQU4_ASPSB</name>
<dbReference type="VEuPathDB" id="FungiDB:BO78DRAFT_415818"/>
<accession>A0A319EQU4</accession>